<dbReference type="AlphaFoldDB" id="A0A2P2JSX2"/>
<reference evidence="1" key="1">
    <citation type="submission" date="2018-02" db="EMBL/GenBank/DDBJ databases">
        <title>Rhizophora mucronata_Transcriptome.</title>
        <authorList>
            <person name="Meera S.P."/>
            <person name="Sreeshan A."/>
            <person name="Augustine A."/>
        </authorList>
    </citation>
    <scope>NUCLEOTIDE SEQUENCE</scope>
    <source>
        <tissue evidence="1">Leaf</tissue>
    </source>
</reference>
<evidence type="ECO:0000313" key="1">
    <source>
        <dbReference type="EMBL" id="MBW96564.1"/>
    </source>
</evidence>
<dbReference type="EMBL" id="GGEC01016080">
    <property type="protein sequence ID" value="MBW96563.1"/>
    <property type="molecule type" value="Transcribed_RNA"/>
</dbReference>
<name>A0A2P2JSX2_RHIMU</name>
<dbReference type="EMBL" id="GGEC01016081">
    <property type="protein sequence ID" value="MBW96564.1"/>
    <property type="molecule type" value="Transcribed_RNA"/>
</dbReference>
<accession>A0A2P2JSX2</accession>
<protein>
    <submittedName>
        <fullName evidence="1">Protein SMG7 isoform X1</fullName>
    </submittedName>
</protein>
<organism evidence="1">
    <name type="scientific">Rhizophora mucronata</name>
    <name type="common">Asiatic mangrove</name>
    <dbReference type="NCBI Taxonomy" id="61149"/>
    <lineage>
        <taxon>Eukaryota</taxon>
        <taxon>Viridiplantae</taxon>
        <taxon>Streptophyta</taxon>
        <taxon>Embryophyta</taxon>
        <taxon>Tracheophyta</taxon>
        <taxon>Spermatophyta</taxon>
        <taxon>Magnoliopsida</taxon>
        <taxon>eudicotyledons</taxon>
        <taxon>Gunneridae</taxon>
        <taxon>Pentapetalae</taxon>
        <taxon>rosids</taxon>
        <taxon>fabids</taxon>
        <taxon>Malpighiales</taxon>
        <taxon>Rhizophoraceae</taxon>
        <taxon>Rhizophora</taxon>
    </lineage>
</organism>
<proteinExistence type="predicted"/>
<sequence length="52" mass="5988">MECVNVNNCWILGLYVWSCWWNKDTVLTILPDFSSYSSLQNCWCNGQLAPGN</sequence>